<proteinExistence type="predicted"/>
<reference evidence="1" key="1">
    <citation type="submission" date="2019-08" db="EMBL/GenBank/DDBJ databases">
        <authorList>
            <person name="Kucharzyk K."/>
            <person name="Murdoch R.W."/>
            <person name="Higgins S."/>
            <person name="Loffler F."/>
        </authorList>
    </citation>
    <scope>NUCLEOTIDE SEQUENCE</scope>
</reference>
<name>A0A645EU88_9ZZZZ</name>
<comment type="caution">
    <text evidence="1">The sequence shown here is derived from an EMBL/GenBank/DDBJ whole genome shotgun (WGS) entry which is preliminary data.</text>
</comment>
<evidence type="ECO:0000313" key="1">
    <source>
        <dbReference type="EMBL" id="MPN05591.1"/>
    </source>
</evidence>
<accession>A0A645EU88</accession>
<dbReference type="EMBL" id="VSSQ01051489">
    <property type="protein sequence ID" value="MPN05591.1"/>
    <property type="molecule type" value="Genomic_DNA"/>
</dbReference>
<dbReference type="AlphaFoldDB" id="A0A645EU88"/>
<protein>
    <submittedName>
        <fullName evidence="1">Uncharacterized protein</fullName>
    </submittedName>
</protein>
<gene>
    <name evidence="1" type="ORF">SDC9_152842</name>
</gene>
<organism evidence="1">
    <name type="scientific">bioreactor metagenome</name>
    <dbReference type="NCBI Taxonomy" id="1076179"/>
    <lineage>
        <taxon>unclassified sequences</taxon>
        <taxon>metagenomes</taxon>
        <taxon>ecological metagenomes</taxon>
    </lineage>
</organism>
<sequence length="174" mass="18086">MNVGPWAGIAKAGRIGWRERIGERVIAQRGSGWLEIERLVVQGVLNVNQGYLCPDEQIRTTVKQVGRGTSALCSRFIEGKETDKLASDKLGSQGADAGLPTVPITAGRTVGGIRGHVGEGFDVVGRRGVVGVVNACNVCLGLSAVIDPDDDVVLDAARCGVNRVRAGVGGAAVQ</sequence>